<feature type="compositionally biased region" description="Acidic residues" evidence="1">
    <location>
        <begin position="508"/>
        <end position="528"/>
    </location>
</feature>
<dbReference type="SUPFAM" id="SSF141868">
    <property type="entry name" value="EAL domain-like"/>
    <property type="match status" value="1"/>
</dbReference>
<dbReference type="PROSITE" id="PS50883">
    <property type="entry name" value="EAL"/>
    <property type="match status" value="1"/>
</dbReference>
<dbReference type="InterPro" id="IPR052155">
    <property type="entry name" value="Biofilm_reg_signaling"/>
</dbReference>
<keyword evidence="2" id="KW-1133">Transmembrane helix</keyword>
<dbReference type="NCBIfam" id="TIGR00254">
    <property type="entry name" value="GGDEF"/>
    <property type="match status" value="1"/>
</dbReference>
<feature type="compositionally biased region" description="Basic and acidic residues" evidence="1">
    <location>
        <begin position="14"/>
        <end position="44"/>
    </location>
</feature>
<dbReference type="STRING" id="326424.FRAAL5548"/>
<dbReference type="InterPro" id="IPR029787">
    <property type="entry name" value="Nucleotide_cyclase"/>
</dbReference>
<dbReference type="Gene3D" id="3.30.70.270">
    <property type="match status" value="1"/>
</dbReference>
<reference evidence="5 6" key="1">
    <citation type="journal article" date="2007" name="Genome Res.">
        <title>Genome characteristics of facultatively symbiotic Frankia sp. strains reflect host range and host plant biogeography.</title>
        <authorList>
            <person name="Normand P."/>
            <person name="Lapierre P."/>
            <person name="Tisa L.S."/>
            <person name="Gogarten J.P."/>
            <person name="Alloisio N."/>
            <person name="Bagnarol E."/>
            <person name="Bassi C.A."/>
            <person name="Berry A.M."/>
            <person name="Bickhart D.M."/>
            <person name="Choisne N."/>
            <person name="Couloux A."/>
            <person name="Cournoyer B."/>
            <person name="Cruveiller S."/>
            <person name="Daubin V."/>
            <person name="Demange N."/>
            <person name="Francino M.P."/>
            <person name="Goltsman E."/>
            <person name="Huang Y."/>
            <person name="Kopp O.R."/>
            <person name="Labarre L."/>
            <person name="Lapidus A."/>
            <person name="Lavire C."/>
            <person name="Marechal J."/>
            <person name="Martinez M."/>
            <person name="Mastronunzio J.E."/>
            <person name="Mullin B.C."/>
            <person name="Niemann J."/>
            <person name="Pujic P."/>
            <person name="Rawnsley T."/>
            <person name="Rouy Z."/>
            <person name="Schenowitz C."/>
            <person name="Sellstedt A."/>
            <person name="Tavares F."/>
            <person name="Tomkins J.P."/>
            <person name="Vallenet D."/>
            <person name="Valverde C."/>
            <person name="Wall L.G."/>
            <person name="Wang Y."/>
            <person name="Medigue C."/>
            <person name="Benson D.R."/>
        </authorList>
    </citation>
    <scope>NUCLEOTIDE SEQUENCE [LARGE SCALE GENOMIC DNA]</scope>
    <source>
        <strain evidence="6">DSM 45986 / CECT 9034 / ACN14a</strain>
    </source>
</reference>
<dbReference type="EMBL" id="CT573213">
    <property type="protein sequence ID" value="CAJ64181.1"/>
    <property type="molecule type" value="Genomic_DNA"/>
</dbReference>
<dbReference type="eggNOG" id="COG5001">
    <property type="taxonomic scope" value="Bacteria"/>
</dbReference>
<dbReference type="AlphaFoldDB" id="Q0REC9"/>
<feature type="transmembrane region" description="Helical" evidence="2">
    <location>
        <begin position="123"/>
        <end position="141"/>
    </location>
</feature>
<feature type="region of interest" description="Disordered" evidence="1">
    <location>
        <begin position="1"/>
        <end position="53"/>
    </location>
</feature>
<feature type="region of interest" description="Disordered" evidence="1">
    <location>
        <begin position="498"/>
        <end position="529"/>
    </location>
</feature>
<dbReference type="CDD" id="cd01949">
    <property type="entry name" value="GGDEF"/>
    <property type="match status" value="1"/>
</dbReference>
<dbReference type="CDD" id="cd01948">
    <property type="entry name" value="EAL"/>
    <property type="match status" value="1"/>
</dbReference>
<dbReference type="InterPro" id="IPR000160">
    <property type="entry name" value="GGDEF_dom"/>
</dbReference>
<dbReference type="InterPro" id="IPR001633">
    <property type="entry name" value="EAL_dom"/>
</dbReference>
<feature type="transmembrane region" description="Helical" evidence="2">
    <location>
        <begin position="61"/>
        <end position="81"/>
    </location>
</feature>
<feature type="transmembrane region" description="Helical" evidence="2">
    <location>
        <begin position="293"/>
        <end position="314"/>
    </location>
</feature>
<evidence type="ECO:0000256" key="1">
    <source>
        <dbReference type="SAM" id="MobiDB-lite"/>
    </source>
</evidence>
<dbReference type="KEGG" id="fal:FRAAL5548"/>
<dbReference type="SUPFAM" id="SSF55073">
    <property type="entry name" value="Nucleotide cyclase"/>
    <property type="match status" value="2"/>
</dbReference>
<feature type="transmembrane region" description="Helical" evidence="2">
    <location>
        <begin position="335"/>
        <end position="355"/>
    </location>
</feature>
<dbReference type="Proteomes" id="UP000000657">
    <property type="component" value="Chromosome"/>
</dbReference>
<dbReference type="PANTHER" id="PTHR44757:SF2">
    <property type="entry name" value="BIOFILM ARCHITECTURE MAINTENANCE PROTEIN MBAA"/>
    <property type="match status" value="1"/>
</dbReference>
<evidence type="ECO:0000259" key="4">
    <source>
        <dbReference type="PROSITE" id="PS50887"/>
    </source>
</evidence>
<feature type="domain" description="GGDEF" evidence="4">
    <location>
        <begin position="436"/>
        <end position="599"/>
    </location>
</feature>
<keyword evidence="2" id="KW-0472">Membrane</keyword>
<dbReference type="Pfam" id="PF00563">
    <property type="entry name" value="EAL"/>
    <property type="match status" value="1"/>
</dbReference>
<organism evidence="5 6">
    <name type="scientific">Frankia alni (strain DSM 45986 / CECT 9034 / ACN14a)</name>
    <dbReference type="NCBI Taxonomy" id="326424"/>
    <lineage>
        <taxon>Bacteria</taxon>
        <taxon>Bacillati</taxon>
        <taxon>Actinomycetota</taxon>
        <taxon>Actinomycetes</taxon>
        <taxon>Frankiales</taxon>
        <taxon>Frankiaceae</taxon>
        <taxon>Frankia</taxon>
    </lineage>
</organism>
<feature type="transmembrane region" description="Helical" evidence="2">
    <location>
        <begin position="87"/>
        <end position="111"/>
    </location>
</feature>
<dbReference type="SMART" id="SM00052">
    <property type="entry name" value="EAL"/>
    <property type="match status" value="1"/>
</dbReference>
<feature type="transmembrane region" description="Helical" evidence="2">
    <location>
        <begin position="192"/>
        <end position="213"/>
    </location>
</feature>
<feature type="domain" description="EAL" evidence="3">
    <location>
        <begin position="611"/>
        <end position="864"/>
    </location>
</feature>
<dbReference type="PANTHER" id="PTHR44757">
    <property type="entry name" value="DIGUANYLATE CYCLASE DGCP"/>
    <property type="match status" value="1"/>
</dbReference>
<evidence type="ECO:0000313" key="5">
    <source>
        <dbReference type="EMBL" id="CAJ64181.1"/>
    </source>
</evidence>
<feature type="transmembrane region" description="Helical" evidence="2">
    <location>
        <begin position="153"/>
        <end position="172"/>
    </location>
</feature>
<dbReference type="SMART" id="SM00267">
    <property type="entry name" value="GGDEF"/>
    <property type="match status" value="1"/>
</dbReference>
<dbReference type="InterPro" id="IPR043128">
    <property type="entry name" value="Rev_trsase/Diguanyl_cyclase"/>
</dbReference>
<accession>Q0REC9</accession>
<feature type="transmembrane region" description="Helical" evidence="2">
    <location>
        <begin position="233"/>
        <end position="252"/>
    </location>
</feature>
<feature type="transmembrane region" description="Helical" evidence="2">
    <location>
        <begin position="259"/>
        <end position="281"/>
    </location>
</feature>
<protein>
    <recommendedName>
        <fullName evidence="7">Diguanylate cyclase/phosphodiesterase</fullName>
    </recommendedName>
</protein>
<evidence type="ECO:0000313" key="6">
    <source>
        <dbReference type="Proteomes" id="UP000000657"/>
    </source>
</evidence>
<sequence length="864" mass="92232">MTPRSAGLDGDVQMGRDGRTRRDGWSGRDDGSGRDGRIRDDARGPARARSAGFGGPPVARWWRWTAIVVAVVVVAVALATLTLPARAALIVVRAAGLASTASGALACFVTAARREGAERSWRLLVGVMVLALSGTALASLRDVVHGGQPVPHITLPMLVLLVPWLCGLAGVLRYPTEPFDTLARGTARQRRWYLITVLDSVIVTGAVALLAWVTVLQNGIKEGDHPVYDILPALVVTAAALVTAVTIILIATFRRPRSLLGLSLLGSGLMVFALAIMIYLYATTRSLADLPRILDMGFVIGPLLVGLAALLPPVQTPLVLVPAAQWTAAEYRRRWWHVMLPYLPLLVAAAVAVVRVLRTDLAGQEEIWALLCLLVLALVRQLTTMADNVRLLERLEDNQRELRRLAFHDPLTGLANRALFADRLDQALARYARVPHPVAVVFCDLDDFKQVNDTLGHAAGDELLRVTARRLTAAVRATDTVARFGGDEFAILLESARARPHDGGGTETESESESESDVESESDAEAGEDPVAIGHRLAEAVRLPVRLADTTYAVAASFGLVVVGTADTAITAETLLHRADLAMYSAKSGKTGLLTVYDAGLGAPDTVPALRAALAAAARDDPSGGRLDVCLRPVVDLATDEVPAYQARLEWHHPRLGVFRPQRLAALGDSAGVGPALDRFLLRHALAWIAGRTQPGARPAAVHVPLLAERVAREGLPAEISSALADAGLPAGALVLDIRGTGRDRDLDATAAVLTRLHRAGVRISLAEVGSADTTVDSLRLLPVDLITLHPAYTALWVDRSTQYRLRILTDAFLATVIDLGIEVIADGVDSRSTARRLLERGCHLATGDIVDNRAPPPATAGRP</sequence>
<dbReference type="Pfam" id="PF00990">
    <property type="entry name" value="GGDEF"/>
    <property type="match status" value="1"/>
</dbReference>
<gene>
    <name evidence="5" type="ordered locus">FRAAL5548</name>
</gene>
<proteinExistence type="predicted"/>
<evidence type="ECO:0008006" key="7">
    <source>
        <dbReference type="Google" id="ProtNLM"/>
    </source>
</evidence>
<keyword evidence="2" id="KW-0812">Transmembrane</keyword>
<keyword evidence="6" id="KW-1185">Reference proteome</keyword>
<dbReference type="InterPro" id="IPR035919">
    <property type="entry name" value="EAL_sf"/>
</dbReference>
<evidence type="ECO:0000256" key="2">
    <source>
        <dbReference type="SAM" id="Phobius"/>
    </source>
</evidence>
<evidence type="ECO:0000259" key="3">
    <source>
        <dbReference type="PROSITE" id="PS50883"/>
    </source>
</evidence>
<dbReference type="HOGENOM" id="CLU_000445_129_3_11"/>
<name>Q0REC9_FRAAA</name>
<dbReference type="PROSITE" id="PS50887">
    <property type="entry name" value="GGDEF"/>
    <property type="match status" value="1"/>
</dbReference>
<dbReference type="Gene3D" id="3.20.20.450">
    <property type="entry name" value="EAL domain"/>
    <property type="match status" value="1"/>
</dbReference>